<dbReference type="Proteomes" id="UP000276133">
    <property type="component" value="Unassembled WGS sequence"/>
</dbReference>
<accession>A0A3M7Q2Y5</accession>
<proteinExistence type="predicted"/>
<name>A0A3M7Q2Y5_BRAPC</name>
<dbReference type="AlphaFoldDB" id="A0A3M7Q2Y5"/>
<evidence type="ECO:0000313" key="1">
    <source>
        <dbReference type="EMBL" id="RNA05816.1"/>
    </source>
</evidence>
<keyword evidence="2" id="KW-1185">Reference proteome</keyword>
<reference evidence="1 2" key="1">
    <citation type="journal article" date="2018" name="Sci. Rep.">
        <title>Genomic signatures of local adaptation to the degree of environmental predictability in rotifers.</title>
        <authorList>
            <person name="Franch-Gras L."/>
            <person name="Hahn C."/>
            <person name="Garcia-Roger E.M."/>
            <person name="Carmona M.J."/>
            <person name="Serra M."/>
            <person name="Gomez A."/>
        </authorList>
    </citation>
    <scope>NUCLEOTIDE SEQUENCE [LARGE SCALE GENOMIC DNA]</scope>
    <source>
        <strain evidence="1">HYR1</strain>
    </source>
</reference>
<comment type="caution">
    <text evidence="1">The sequence shown here is derived from an EMBL/GenBank/DDBJ whole genome shotgun (WGS) entry which is preliminary data.</text>
</comment>
<evidence type="ECO:0000313" key="2">
    <source>
        <dbReference type="Proteomes" id="UP000276133"/>
    </source>
</evidence>
<organism evidence="1 2">
    <name type="scientific">Brachionus plicatilis</name>
    <name type="common">Marine rotifer</name>
    <name type="synonym">Brachionus muelleri</name>
    <dbReference type="NCBI Taxonomy" id="10195"/>
    <lineage>
        <taxon>Eukaryota</taxon>
        <taxon>Metazoa</taxon>
        <taxon>Spiralia</taxon>
        <taxon>Gnathifera</taxon>
        <taxon>Rotifera</taxon>
        <taxon>Eurotatoria</taxon>
        <taxon>Monogononta</taxon>
        <taxon>Pseudotrocha</taxon>
        <taxon>Ploima</taxon>
        <taxon>Brachionidae</taxon>
        <taxon>Brachionus</taxon>
    </lineage>
</organism>
<protein>
    <submittedName>
        <fullName evidence="1">Uncharacterized protein</fullName>
    </submittedName>
</protein>
<sequence length="73" mass="9043">MNTYIIHIGKKCELPKKKFLIHVNPKYPHFDFTVYHLEHLRYSTKTFFNSIQSKQKILYYFFIKTQMKITHFQ</sequence>
<dbReference type="EMBL" id="REGN01007598">
    <property type="protein sequence ID" value="RNA05816.1"/>
    <property type="molecule type" value="Genomic_DNA"/>
</dbReference>
<gene>
    <name evidence="1" type="ORF">BpHYR1_015264</name>
</gene>